<evidence type="ECO:0000259" key="3">
    <source>
        <dbReference type="PROSITE" id="PS51186"/>
    </source>
</evidence>
<evidence type="ECO:0000256" key="2">
    <source>
        <dbReference type="ARBA" id="ARBA00023315"/>
    </source>
</evidence>
<sequence length="174" mass="19759">MMSEVYRLAQLEDAERLLHVVYEAYVTIRELDLHWPAAHADLALIQDNIISNECYVLDVDGEIAATVTLSKGDEVKSITPFPFIKWFAVDPAYQGVGIGNKLLSWLEQTIIKEKVGAAAVTLATAEKHPWLLAMYERRGYERLHVFDFENGDGPMHLLRKIVNPIQYEAQSVEM</sequence>
<dbReference type="AlphaFoldDB" id="A0A7W5C5I4"/>
<evidence type="ECO:0000256" key="1">
    <source>
        <dbReference type="ARBA" id="ARBA00022679"/>
    </source>
</evidence>
<dbReference type="PANTHER" id="PTHR43800:SF1">
    <property type="entry name" value="PEPTIDYL-LYSINE N-ACETYLTRANSFERASE YJAB"/>
    <property type="match status" value="1"/>
</dbReference>
<dbReference type="CDD" id="cd04301">
    <property type="entry name" value="NAT_SF"/>
    <property type="match status" value="1"/>
</dbReference>
<keyword evidence="1 4" id="KW-0808">Transferase</keyword>
<accession>A0A7W5C5I4</accession>
<keyword evidence="2" id="KW-0012">Acyltransferase</keyword>
<keyword evidence="5" id="KW-1185">Reference proteome</keyword>
<dbReference type="PROSITE" id="PS51186">
    <property type="entry name" value="GNAT"/>
    <property type="match status" value="1"/>
</dbReference>
<comment type="caution">
    <text evidence="4">The sequence shown here is derived from an EMBL/GenBank/DDBJ whole genome shotgun (WGS) entry which is preliminary data.</text>
</comment>
<dbReference type="EMBL" id="JACHXW010000004">
    <property type="protein sequence ID" value="MBB3151535.1"/>
    <property type="molecule type" value="Genomic_DNA"/>
</dbReference>
<dbReference type="InterPro" id="IPR000182">
    <property type="entry name" value="GNAT_dom"/>
</dbReference>
<dbReference type="GO" id="GO:0016747">
    <property type="term" value="F:acyltransferase activity, transferring groups other than amino-acyl groups"/>
    <property type="evidence" value="ECO:0007669"/>
    <property type="project" value="InterPro"/>
</dbReference>
<feature type="domain" description="N-acetyltransferase" evidence="3">
    <location>
        <begin position="4"/>
        <end position="160"/>
    </location>
</feature>
<dbReference type="Gene3D" id="3.40.630.30">
    <property type="match status" value="1"/>
</dbReference>
<proteinExistence type="predicted"/>
<reference evidence="4 5" key="1">
    <citation type="submission" date="2020-08" db="EMBL/GenBank/DDBJ databases">
        <title>Genomic Encyclopedia of Type Strains, Phase III (KMG-III): the genomes of soil and plant-associated and newly described type strains.</title>
        <authorList>
            <person name="Whitman W."/>
        </authorList>
    </citation>
    <scope>NUCLEOTIDE SEQUENCE [LARGE SCALE GENOMIC DNA]</scope>
    <source>
        <strain evidence="4 5">CECT 8234</strain>
    </source>
</reference>
<organism evidence="4 5">
    <name type="scientific">Paenibacillus endophyticus</name>
    <dbReference type="NCBI Taxonomy" id="1294268"/>
    <lineage>
        <taxon>Bacteria</taxon>
        <taxon>Bacillati</taxon>
        <taxon>Bacillota</taxon>
        <taxon>Bacilli</taxon>
        <taxon>Bacillales</taxon>
        <taxon>Paenibacillaceae</taxon>
        <taxon>Paenibacillus</taxon>
    </lineage>
</organism>
<protein>
    <submittedName>
        <fullName evidence="4">GNAT superfamily N-acetyltransferase</fullName>
    </submittedName>
</protein>
<evidence type="ECO:0000313" key="4">
    <source>
        <dbReference type="EMBL" id="MBB3151535.1"/>
    </source>
</evidence>
<dbReference type="Pfam" id="PF00583">
    <property type="entry name" value="Acetyltransf_1"/>
    <property type="match status" value="1"/>
</dbReference>
<gene>
    <name evidence="4" type="ORF">FHS16_001581</name>
</gene>
<name>A0A7W5C5I4_9BACL</name>
<evidence type="ECO:0000313" key="5">
    <source>
        <dbReference type="Proteomes" id="UP000518605"/>
    </source>
</evidence>
<dbReference type="SUPFAM" id="SSF55729">
    <property type="entry name" value="Acyl-CoA N-acyltransferases (Nat)"/>
    <property type="match status" value="1"/>
</dbReference>
<dbReference type="Proteomes" id="UP000518605">
    <property type="component" value="Unassembled WGS sequence"/>
</dbReference>
<dbReference type="InterPro" id="IPR016181">
    <property type="entry name" value="Acyl_CoA_acyltransferase"/>
</dbReference>
<dbReference type="PANTHER" id="PTHR43800">
    <property type="entry name" value="PEPTIDYL-LYSINE N-ACETYLTRANSFERASE YJAB"/>
    <property type="match status" value="1"/>
</dbReference>